<keyword evidence="4" id="KW-1185">Reference proteome</keyword>
<dbReference type="InParanoid" id="G9N4D0"/>
<dbReference type="PANTHER" id="PTHR10622">
    <property type="entry name" value="HET DOMAIN-CONTAINING PROTEIN"/>
    <property type="match status" value="1"/>
</dbReference>
<feature type="region of interest" description="Disordered" evidence="1">
    <location>
        <begin position="1065"/>
        <end position="1112"/>
    </location>
</feature>
<feature type="region of interest" description="Disordered" evidence="1">
    <location>
        <begin position="1269"/>
        <end position="1304"/>
    </location>
</feature>
<dbReference type="EMBL" id="ABDF02000086">
    <property type="protein sequence ID" value="EHK18455.1"/>
    <property type="molecule type" value="Genomic_DNA"/>
</dbReference>
<evidence type="ECO:0000259" key="2">
    <source>
        <dbReference type="Pfam" id="PF06985"/>
    </source>
</evidence>
<dbReference type="OMA" id="YAQSAFT"/>
<evidence type="ECO:0000256" key="1">
    <source>
        <dbReference type="SAM" id="MobiDB-lite"/>
    </source>
</evidence>
<dbReference type="OrthoDB" id="674604at2759"/>
<reference evidence="3 4" key="1">
    <citation type="journal article" date="2011" name="Genome Biol.">
        <title>Comparative genome sequence analysis underscores mycoparasitism as the ancestral life style of Trichoderma.</title>
        <authorList>
            <person name="Kubicek C.P."/>
            <person name="Herrera-Estrella A."/>
            <person name="Seidl-Seiboth V."/>
            <person name="Martinez D.A."/>
            <person name="Druzhinina I.S."/>
            <person name="Thon M."/>
            <person name="Zeilinger S."/>
            <person name="Casas-Flores S."/>
            <person name="Horwitz B.A."/>
            <person name="Mukherjee P.K."/>
            <person name="Mukherjee M."/>
            <person name="Kredics L."/>
            <person name="Alcaraz L.D."/>
            <person name="Aerts A."/>
            <person name="Antal Z."/>
            <person name="Atanasova L."/>
            <person name="Cervantes-Badillo M.G."/>
            <person name="Challacombe J."/>
            <person name="Chertkov O."/>
            <person name="McCluskey K."/>
            <person name="Coulpier F."/>
            <person name="Deshpande N."/>
            <person name="von Doehren H."/>
            <person name="Ebbole D.J."/>
            <person name="Esquivel-Naranjo E.U."/>
            <person name="Fekete E."/>
            <person name="Flipphi M."/>
            <person name="Glaser F."/>
            <person name="Gomez-Rodriguez E.Y."/>
            <person name="Gruber S."/>
            <person name="Han C."/>
            <person name="Henrissat B."/>
            <person name="Hermosa R."/>
            <person name="Hernandez-Onate M."/>
            <person name="Karaffa L."/>
            <person name="Kosti I."/>
            <person name="Le Crom S."/>
            <person name="Lindquist E."/>
            <person name="Lucas S."/>
            <person name="Luebeck M."/>
            <person name="Luebeck P.S."/>
            <person name="Margeot A."/>
            <person name="Metz B."/>
            <person name="Misra M."/>
            <person name="Nevalainen H."/>
            <person name="Omann M."/>
            <person name="Packer N."/>
            <person name="Perrone G."/>
            <person name="Uresti-Rivera E.E."/>
            <person name="Salamov A."/>
            <person name="Schmoll M."/>
            <person name="Seiboth B."/>
            <person name="Shapiro H."/>
            <person name="Sukno S."/>
            <person name="Tamayo-Ramos J.A."/>
            <person name="Tisch D."/>
            <person name="Wiest A."/>
            <person name="Wilkinson H.H."/>
            <person name="Zhang M."/>
            <person name="Coutinho P.M."/>
            <person name="Kenerley C.M."/>
            <person name="Monte E."/>
            <person name="Baker S.E."/>
            <person name="Grigoriev I.V."/>
        </authorList>
    </citation>
    <scope>NUCLEOTIDE SEQUENCE [LARGE SCALE GENOMIC DNA]</scope>
    <source>
        <strain evidence="4">Gv29-8 / FGSC 10586</strain>
    </source>
</reference>
<protein>
    <recommendedName>
        <fullName evidence="2">Heterokaryon incompatibility domain-containing protein</fullName>
    </recommendedName>
</protein>
<dbReference type="GeneID" id="25786890"/>
<dbReference type="Pfam" id="PF06985">
    <property type="entry name" value="HET"/>
    <property type="match status" value="1"/>
</dbReference>
<feature type="domain" description="Heterokaryon incompatibility" evidence="2">
    <location>
        <begin position="284"/>
        <end position="414"/>
    </location>
</feature>
<feature type="compositionally biased region" description="Polar residues" evidence="1">
    <location>
        <begin position="888"/>
        <end position="903"/>
    </location>
</feature>
<gene>
    <name evidence="3" type="ORF">TRIVIDRAFT_112420</name>
</gene>
<dbReference type="Proteomes" id="UP000007115">
    <property type="component" value="Unassembled WGS sequence"/>
</dbReference>
<accession>G9N4D0</accession>
<feature type="non-terminal residue" evidence="3">
    <location>
        <position position="1369"/>
    </location>
</feature>
<feature type="region of interest" description="Disordered" evidence="1">
    <location>
        <begin position="859"/>
        <end position="909"/>
    </location>
</feature>
<feature type="non-terminal residue" evidence="3">
    <location>
        <position position="1"/>
    </location>
</feature>
<feature type="compositionally biased region" description="Basic residues" evidence="1">
    <location>
        <begin position="1065"/>
        <end position="1075"/>
    </location>
</feature>
<organism evidence="3 4">
    <name type="scientific">Hypocrea virens (strain Gv29-8 / FGSC 10586)</name>
    <name type="common">Gliocladium virens</name>
    <name type="synonym">Trichoderma virens</name>
    <dbReference type="NCBI Taxonomy" id="413071"/>
    <lineage>
        <taxon>Eukaryota</taxon>
        <taxon>Fungi</taxon>
        <taxon>Dikarya</taxon>
        <taxon>Ascomycota</taxon>
        <taxon>Pezizomycotina</taxon>
        <taxon>Sordariomycetes</taxon>
        <taxon>Hypocreomycetidae</taxon>
        <taxon>Hypocreales</taxon>
        <taxon>Hypocreaceae</taxon>
        <taxon>Trichoderma</taxon>
    </lineage>
</organism>
<proteinExistence type="predicted"/>
<sequence length="1369" mass="156720">KKMLKTMGFHEEMLRSIVTSWLVPQFRPEITSELGQSLTRIQDVGFLGISNNSSEGLRPYRMFDIADRMLVDNIDPSAPYCMVSHRWKDPEINLDLLRKARQDVAESYPVWYNPDRNDVEIILKYCKEKVKQQRKDVNGCAVRNRLDEKLSQKGCYVLSLLGMYHQSRKVHAEVREAHANLEKIVRDQKVTEMENRVFRDLNNKAKFAGGTNANGTSTVDADYYDHTTNNPDENHEFIKAAYDRVFDADWERDKQSDNIKFDALSRDLRETVEGMIRCLRLWRSAIKIEQSILRAGEIFDRGLLPGQKQQTSYVWLDTCCIDKSNHNEYSESMSLMGDWYAQSAFTLVHLDTGFDKSPKGSDAEIYWQEFLHTDGDHEKLASIPNRELDQVQSYRDIDNEPEVEWSTRGWTLQELVMSRMTYYVNADWQFLHRPVENLGRAYHLIPYIDLYTEPLEVKPTPNSWKPEVLMTALLNLGAVIQSDALKVVYPRIEKESEDVEIDDSQSLNAEERVLHALSIIKALELVGFCFPKDLSRETAKSEMAQAVFFGAVGLIECYDETRYPIIVQRMLRKHCAIDEMQNTEEKEEALSKTLAYILHVLVDLVKPLIQEDRQYIADFGNITLLDSWIEGTQRYGFTTQEVMTLACERKTTKSFDRAYSLMGILGVRFPTFSAEGYEKALCRLLDETITIHNDVSIFNWTGYNKGSSMRGRSMYPSTQEAYKAKGGKLHSRNSFSEVEEDKMLRTTSAYHAVVALLRDIIDFLKKNTPSKQEVEWIQDIAKIVKNFKLDKFKIPAVDHAKTEKLRSHASIHSRAEAVPFEIEIISKFIGYIIHPSARPASNQNVELQSVMMRNLTSQISINPNPEPESAMPTRVSRDDTEPVEQPVSPITNQDLAPGKSQNGDEAVNPDDDITRYLQNWATKLCDGTKVDENALKEQLPGKIQGIKYKIEEQQQQQENLINKMSYFGSSNMVSPHPIIVTNAGIEGIFDVQRVIITMADIDGLRQQVAHTTSTEQVISGYCSISTGFAQVIVRFSCKSGLLRKQLEVIDGIDFNVIKEKSKKVDKKREHKTTSKKGKDEANNGTESDLLVSESLDDADNKNETENEVLEGQQIRDTDEEGTINRMIKFIQEDDLRLVAGEWVLARCSGVADANWFLCYLELGSTHPFYGYRIPTSEIDFENCIPEDGLVLAWNQYMNRKKEEMCKILTILLKSKERKLKRRRLLHSQDSAMSVPQDDMWSAPLDPQSQFTASSFETQYVLPNQELRPEDSVSNIGDQDSRPSQQPPTLRGSTAASKEGEDEDEKSHFWDYLPFIEKVAETKAKHFDKHLSATALKNTPPVLRQAIENLNDNRDFLPAMFHSAKKIHMF</sequence>
<dbReference type="VEuPathDB" id="FungiDB:TRIVIDRAFT_112420"/>
<name>G9N4D0_HYPVG</name>
<comment type="caution">
    <text evidence="3">The sequence shown here is derived from an EMBL/GenBank/DDBJ whole genome shotgun (WGS) entry which is preliminary data.</text>
</comment>
<dbReference type="InterPro" id="IPR010730">
    <property type="entry name" value="HET"/>
</dbReference>
<evidence type="ECO:0000313" key="4">
    <source>
        <dbReference type="Proteomes" id="UP000007115"/>
    </source>
</evidence>
<dbReference type="RefSeq" id="XP_013952654.1">
    <property type="nucleotide sequence ID" value="XM_014097179.2"/>
</dbReference>
<evidence type="ECO:0000313" key="3">
    <source>
        <dbReference type="EMBL" id="EHK18455.1"/>
    </source>
</evidence>
<dbReference type="HOGENOM" id="CLU_001043_0_0_1"/>
<feature type="compositionally biased region" description="Polar residues" evidence="1">
    <location>
        <begin position="1271"/>
        <end position="1295"/>
    </location>
</feature>
<dbReference type="PANTHER" id="PTHR10622:SF10">
    <property type="entry name" value="HET DOMAIN-CONTAINING PROTEIN"/>
    <property type="match status" value="1"/>
</dbReference>
<dbReference type="eggNOG" id="ENOG502RGBU">
    <property type="taxonomic scope" value="Eukaryota"/>
</dbReference>